<feature type="region of interest" description="Disordered" evidence="4">
    <location>
        <begin position="1135"/>
        <end position="1164"/>
    </location>
</feature>
<evidence type="ECO:0000259" key="6">
    <source>
        <dbReference type="PROSITE" id="PS50238"/>
    </source>
</evidence>
<feature type="domain" description="Rho-GAP" evidence="6">
    <location>
        <begin position="876"/>
        <end position="1082"/>
    </location>
</feature>
<accession>A0A914HJQ2</accession>
<feature type="domain" description="Phorbol-ester/DAG-type" evidence="5">
    <location>
        <begin position="300"/>
        <end position="349"/>
    </location>
</feature>
<evidence type="ECO:0000256" key="3">
    <source>
        <dbReference type="SAM" id="Coils"/>
    </source>
</evidence>
<dbReference type="GO" id="GO:0005634">
    <property type="term" value="C:nucleus"/>
    <property type="evidence" value="ECO:0007669"/>
    <property type="project" value="TreeGrafter"/>
</dbReference>
<dbReference type="SUPFAM" id="SSF48350">
    <property type="entry name" value="GTPase activation domain, GAP"/>
    <property type="match status" value="2"/>
</dbReference>
<feature type="domain" description="Rho-GAP" evidence="6">
    <location>
        <begin position="368"/>
        <end position="571"/>
    </location>
</feature>
<dbReference type="GO" id="GO:0032154">
    <property type="term" value="C:cleavage furrow"/>
    <property type="evidence" value="ECO:0007669"/>
    <property type="project" value="TreeGrafter"/>
</dbReference>
<keyword evidence="7" id="KW-1185">Reference proteome</keyword>
<feature type="region of interest" description="Disordered" evidence="4">
    <location>
        <begin position="140"/>
        <end position="185"/>
    </location>
</feature>
<dbReference type="WBParaSite" id="Gr19_v10_g2113.t1">
    <property type="protein sequence ID" value="Gr19_v10_g2113.t1"/>
    <property type="gene ID" value="Gr19_v10_g2113"/>
</dbReference>
<dbReference type="GO" id="GO:0030496">
    <property type="term" value="C:midbody"/>
    <property type="evidence" value="ECO:0007669"/>
    <property type="project" value="TreeGrafter"/>
</dbReference>
<evidence type="ECO:0000259" key="5">
    <source>
        <dbReference type="PROSITE" id="PS50081"/>
    </source>
</evidence>
<dbReference type="SMART" id="SM00109">
    <property type="entry name" value="C1"/>
    <property type="match status" value="2"/>
</dbReference>
<protein>
    <submittedName>
        <fullName evidence="8">Phorbol-ester/DAG-type domain-containing protein</fullName>
    </submittedName>
</protein>
<feature type="region of interest" description="Disordered" evidence="4">
    <location>
        <begin position="673"/>
        <end position="693"/>
    </location>
</feature>
<dbReference type="SUPFAM" id="SSF57889">
    <property type="entry name" value="Cysteine-rich domain"/>
    <property type="match status" value="2"/>
</dbReference>
<dbReference type="InterPro" id="IPR002219">
    <property type="entry name" value="PKC_DAG/PE"/>
</dbReference>
<evidence type="ECO:0000256" key="1">
    <source>
        <dbReference type="ARBA" id="ARBA00022723"/>
    </source>
</evidence>
<reference evidence="8" key="1">
    <citation type="submission" date="2022-11" db="UniProtKB">
        <authorList>
            <consortium name="WormBaseParasite"/>
        </authorList>
    </citation>
    <scope>IDENTIFICATION</scope>
</reference>
<dbReference type="PANTHER" id="PTHR46199:SF3">
    <property type="entry name" value="RAC GTPASE-ACTIVATING PROTEIN 1"/>
    <property type="match status" value="1"/>
</dbReference>
<feature type="compositionally biased region" description="Basic and acidic residues" evidence="4">
    <location>
        <begin position="146"/>
        <end position="155"/>
    </location>
</feature>
<dbReference type="InterPro" id="IPR046349">
    <property type="entry name" value="C1-like_sf"/>
</dbReference>
<keyword evidence="2" id="KW-0862">Zinc</keyword>
<feature type="coiled-coil region" evidence="3">
    <location>
        <begin position="619"/>
        <end position="660"/>
    </location>
</feature>
<organism evidence="7 8">
    <name type="scientific">Globodera rostochiensis</name>
    <name type="common">Golden nematode worm</name>
    <name type="synonym">Heterodera rostochiensis</name>
    <dbReference type="NCBI Taxonomy" id="31243"/>
    <lineage>
        <taxon>Eukaryota</taxon>
        <taxon>Metazoa</taxon>
        <taxon>Ecdysozoa</taxon>
        <taxon>Nematoda</taxon>
        <taxon>Chromadorea</taxon>
        <taxon>Rhabditida</taxon>
        <taxon>Tylenchina</taxon>
        <taxon>Tylenchomorpha</taxon>
        <taxon>Tylenchoidea</taxon>
        <taxon>Heteroderidae</taxon>
        <taxon>Heteroderinae</taxon>
        <taxon>Globodera</taxon>
    </lineage>
</organism>
<dbReference type="GO" id="GO:0007266">
    <property type="term" value="P:Rho protein signal transduction"/>
    <property type="evidence" value="ECO:0007669"/>
    <property type="project" value="TreeGrafter"/>
</dbReference>
<keyword evidence="3" id="KW-0175">Coiled coil</keyword>
<dbReference type="GO" id="GO:0051233">
    <property type="term" value="C:spindle midzone"/>
    <property type="evidence" value="ECO:0007669"/>
    <property type="project" value="TreeGrafter"/>
</dbReference>
<sequence length="1164" mass="131311">MARELYSDTLGIIELWSRVRSQHCATTKAFSPKAILQHFDTMEQMQQKCRITTQNNGRLSEMNDRLKRQIGNYVTELDDSKTTIHQLVSDLAASNAKNECLQAELEEHRRIFELANDELKNVTVRKSTLQRESECFVIDKSVQDGNNRHRNGEKARSKRRSSSHHQFLSGKRNLSPVRDDENDEPARFARQPAALAGRTARTACASGSRLPLRLARRRADAGRPAAPPPPSLPVMRRRRSISEPSLRASKIPAVAVADAKQINTPTFRRCNGSRTPQSSGRKLPGFGVGWTRGRPIHSCDHQFAEEHALGKFLQNCKMCENRLGLSYYKCKDCKLCVHFNCHFLAPLPCVPFVVPSATTKVDGFAQKFRLADYCHPTIPKVPAQLIRCVYAIESDQNNGVEVYEHMERAWFDPSILALFDDFEKARAATVLTGLRAYTLAGFIKSFLQGLKEPLIPISSYNEFLLAAQLKDDDLLRKAIDDLFPLPNRDTLAYLCLHWQQMIKCSQQAEYANVNQSDQDIKFIKHKHKMARELYSDTLGIIELWSRVRSQHCATTKAFSPKAILQHFDTMEQMQQKCRITTQNNGRLSEMNDRLKRQIGNYVTELDDSKTTIHQLVSDLAASNAKNECLQAELEEHRRIFELANDELKNVTVRKSTLQRESECFVIDKSVQDGNNRHRNGNLSPVRDDENDEPARFARQPAALAGRTARTACASGSRLPLRLARRRADAGRPAAPPPPSLPVMRRRRSISEPSLRASKIPAVAVADAKQINTPTFRRCNGSRTPQSSGRKLPGFGVGWTRGRPIHSCDHQFAEEHALGKFLQNCKMCENRLGLSYYKCKDCKLCVHFNCHFLAPLPCVPFVVPSATTKVDGFAQKFRLADYCHPTIPKVPAQLIRCVYAIESDQNNGVEVYEHMERAWFDPSILALFDDFEKARAATVLTGLRAYTLAGFIKSFLQGLKEPLIPISSYNEFLLAAQLKDDDLLRKAIDDLFPLPNRDTLAYLCLHWQQMIKCSQQAEYANVNQSDQDINNFSTNKYFSIRRLACSLAPTVCSAMAKHDDLPSKQHEQIVIMEQLLNFGNWAQILVKCSTSADVPKSKGRLAEASVGIQKLEMNNISTPFGGLSADSSMLGPVTWTPSTPLEAQEQRSKLVSQVKRKGPLFDRPY</sequence>
<dbReference type="GO" id="GO:0097149">
    <property type="term" value="C:centralspindlin complex"/>
    <property type="evidence" value="ECO:0007669"/>
    <property type="project" value="TreeGrafter"/>
</dbReference>
<evidence type="ECO:0000256" key="4">
    <source>
        <dbReference type="SAM" id="MobiDB-lite"/>
    </source>
</evidence>
<dbReference type="GO" id="GO:0000281">
    <property type="term" value="P:mitotic cytokinesis"/>
    <property type="evidence" value="ECO:0007669"/>
    <property type="project" value="TreeGrafter"/>
</dbReference>
<proteinExistence type="predicted"/>
<keyword evidence="1" id="KW-0479">Metal-binding</keyword>
<dbReference type="AlphaFoldDB" id="A0A914HJQ2"/>
<dbReference type="Pfam" id="PF00620">
    <property type="entry name" value="RhoGAP"/>
    <property type="match status" value="2"/>
</dbReference>
<dbReference type="Gene3D" id="1.10.555.10">
    <property type="entry name" value="Rho GTPase activation protein"/>
    <property type="match status" value="2"/>
</dbReference>
<evidence type="ECO:0000256" key="2">
    <source>
        <dbReference type="ARBA" id="ARBA00022833"/>
    </source>
</evidence>
<dbReference type="InterPro" id="IPR008936">
    <property type="entry name" value="Rho_GTPase_activation_prot"/>
</dbReference>
<dbReference type="PROSITE" id="PS50081">
    <property type="entry name" value="ZF_DAG_PE_2"/>
    <property type="match status" value="2"/>
</dbReference>
<name>A0A914HJQ2_GLORO</name>
<dbReference type="GO" id="GO:0051256">
    <property type="term" value="P:mitotic spindle midzone assembly"/>
    <property type="evidence" value="ECO:0007669"/>
    <property type="project" value="TreeGrafter"/>
</dbReference>
<dbReference type="Gene3D" id="3.30.60.20">
    <property type="match status" value="2"/>
</dbReference>
<dbReference type="GO" id="GO:0046872">
    <property type="term" value="F:metal ion binding"/>
    <property type="evidence" value="ECO:0007669"/>
    <property type="project" value="UniProtKB-KW"/>
</dbReference>
<feature type="domain" description="Phorbol-ester/DAG-type" evidence="5">
    <location>
        <begin position="808"/>
        <end position="857"/>
    </location>
</feature>
<dbReference type="SMART" id="SM00324">
    <property type="entry name" value="RhoGAP"/>
    <property type="match status" value="2"/>
</dbReference>
<feature type="coiled-coil region" evidence="3">
    <location>
        <begin position="91"/>
        <end position="132"/>
    </location>
</feature>
<evidence type="ECO:0000313" key="7">
    <source>
        <dbReference type="Proteomes" id="UP000887572"/>
    </source>
</evidence>
<dbReference type="PROSITE" id="PS50238">
    <property type="entry name" value="RHOGAP"/>
    <property type="match status" value="2"/>
</dbReference>
<dbReference type="InterPro" id="IPR000198">
    <property type="entry name" value="RhoGAP_dom"/>
</dbReference>
<evidence type="ECO:0000313" key="8">
    <source>
        <dbReference type="WBParaSite" id="Gr19_v10_g2113.t1"/>
    </source>
</evidence>
<dbReference type="Proteomes" id="UP000887572">
    <property type="component" value="Unplaced"/>
</dbReference>
<dbReference type="PANTHER" id="PTHR46199">
    <property type="entry name" value="RAC GTPASE-ACTIVATING PROTEIN 1"/>
    <property type="match status" value="1"/>
</dbReference>
<dbReference type="GO" id="GO:0005096">
    <property type="term" value="F:GTPase activator activity"/>
    <property type="evidence" value="ECO:0007669"/>
    <property type="project" value="TreeGrafter"/>
</dbReference>